<dbReference type="PANTHER" id="PTHR43350">
    <property type="entry name" value="NAD-DEPENDENT ALCOHOL DEHYDROGENASE"/>
    <property type="match status" value="1"/>
</dbReference>
<keyword evidence="5" id="KW-0560">Oxidoreductase</keyword>
<dbReference type="SUPFAM" id="SSF50129">
    <property type="entry name" value="GroES-like"/>
    <property type="match status" value="1"/>
</dbReference>
<reference evidence="8 9" key="2">
    <citation type="journal article" date="2011" name="J. Bacteriol.">
        <title>Genome Sequence of Kosmotoga olearia Strain TBF 19.5.1, a Thermophilic Bacterium with a Wide Growth Temperature Range, Isolated from the Troll B Oil Platform in the North Sea.</title>
        <authorList>
            <person name="Swithers K.S."/>
            <person name="Dipippo J.L."/>
            <person name="Bruce D.C."/>
            <person name="Detter C."/>
            <person name="Tapia R."/>
            <person name="Han S."/>
            <person name="Goodwin L.A."/>
            <person name="Han J."/>
            <person name="Woyke T."/>
            <person name="Pitluck S."/>
            <person name="Pennacchio L."/>
            <person name="Nolan M."/>
            <person name="Mikhailova N."/>
            <person name="Land M.L."/>
            <person name="Nesbo C.L."/>
            <person name="Gogarten J.P."/>
            <person name="Noll K.M."/>
        </authorList>
    </citation>
    <scope>NUCLEOTIDE SEQUENCE [LARGE SCALE GENOMIC DNA]</scope>
    <source>
        <strain evidence="9">ATCC BAA-1733 / DSM 21960 / TBF 19.5.1</strain>
    </source>
</reference>
<dbReference type="HOGENOM" id="CLU_026673_11_0_0"/>
<comment type="similarity">
    <text evidence="2">Belongs to the zinc-containing alcohol dehydrogenase family.</text>
</comment>
<evidence type="ECO:0000256" key="1">
    <source>
        <dbReference type="ARBA" id="ARBA00001947"/>
    </source>
</evidence>
<feature type="domain" description="Glucose dehydrogenase C-terminal" evidence="7">
    <location>
        <begin position="149"/>
        <end position="316"/>
    </location>
</feature>
<evidence type="ECO:0000256" key="2">
    <source>
        <dbReference type="ARBA" id="ARBA00008072"/>
    </source>
</evidence>
<keyword evidence="9" id="KW-1185">Reference proteome</keyword>
<reference evidence="8 9" key="1">
    <citation type="submission" date="2009-06" db="EMBL/GenBank/DDBJ databases">
        <title>Complete sequence of Thermotogales bacterium TBF 19.5.1.</title>
        <authorList>
            <consortium name="US DOE Joint Genome Institute"/>
            <person name="Lucas S."/>
            <person name="Copeland A."/>
            <person name="Lapidus A."/>
            <person name="Glavina del Rio T."/>
            <person name="Tice H."/>
            <person name="Bruce D."/>
            <person name="Goodwin L."/>
            <person name="Pitluck S."/>
            <person name="Chertkov O."/>
            <person name="Brettin T."/>
            <person name="Detter J.C."/>
            <person name="Han C."/>
            <person name="Schmutz J."/>
            <person name="Larimer F."/>
            <person name="Land M."/>
            <person name="Hauser L."/>
            <person name="Kyrpides N."/>
            <person name="Ovchinnikova G."/>
            <person name="Noll K."/>
        </authorList>
    </citation>
    <scope>NUCLEOTIDE SEQUENCE [LARGE SCALE GENOMIC DNA]</scope>
    <source>
        <strain evidence="9">ATCC BAA-1733 / DSM 21960 / TBF 19.5.1</strain>
    </source>
</reference>
<evidence type="ECO:0000256" key="4">
    <source>
        <dbReference type="ARBA" id="ARBA00022833"/>
    </source>
</evidence>
<dbReference type="InterPro" id="IPR031640">
    <property type="entry name" value="Glu_dehyd_C"/>
</dbReference>
<dbReference type="RefSeq" id="WP_012744917.1">
    <property type="nucleotide sequence ID" value="NC_012785.1"/>
</dbReference>
<evidence type="ECO:0000256" key="3">
    <source>
        <dbReference type="ARBA" id="ARBA00022723"/>
    </source>
</evidence>
<evidence type="ECO:0000259" key="7">
    <source>
        <dbReference type="Pfam" id="PF16912"/>
    </source>
</evidence>
<feature type="domain" description="Alcohol dehydrogenase-like N-terminal" evidence="6">
    <location>
        <begin position="22"/>
        <end position="125"/>
    </location>
</feature>
<comment type="cofactor">
    <cofactor evidence="1">
        <name>Zn(2+)</name>
        <dbReference type="ChEBI" id="CHEBI:29105"/>
    </cofactor>
</comment>
<evidence type="ECO:0000313" key="9">
    <source>
        <dbReference type="Proteomes" id="UP000002382"/>
    </source>
</evidence>
<name>C5CDW1_KOSOT</name>
<evidence type="ECO:0000256" key="5">
    <source>
        <dbReference type="ARBA" id="ARBA00023002"/>
    </source>
</evidence>
<dbReference type="GO" id="GO:0046872">
    <property type="term" value="F:metal ion binding"/>
    <property type="evidence" value="ECO:0007669"/>
    <property type="project" value="UniProtKB-KW"/>
</dbReference>
<dbReference type="EMBL" id="CP001634">
    <property type="protein sequence ID" value="ACR79130.1"/>
    <property type="molecule type" value="Genomic_DNA"/>
</dbReference>
<keyword evidence="3" id="KW-0479">Metal-binding</keyword>
<accession>C5CDW1</accession>
<dbReference type="PANTHER" id="PTHR43350:SF2">
    <property type="entry name" value="GROES-LIKE ZINC-BINDING ALCOHOL DEHYDROGENASE FAMILY PROTEIN"/>
    <property type="match status" value="1"/>
</dbReference>
<proteinExistence type="inferred from homology"/>
<keyword evidence="4" id="KW-0862">Zinc</keyword>
<evidence type="ECO:0000259" key="6">
    <source>
        <dbReference type="Pfam" id="PF08240"/>
    </source>
</evidence>
<protein>
    <submittedName>
        <fullName evidence="8">Alcohol dehydrogenase GroES domain protein</fullName>
    </submittedName>
</protein>
<dbReference type="SUPFAM" id="SSF51735">
    <property type="entry name" value="NAD(P)-binding Rossmann-fold domains"/>
    <property type="match status" value="1"/>
</dbReference>
<dbReference type="Pfam" id="PF08240">
    <property type="entry name" value="ADH_N"/>
    <property type="match status" value="1"/>
</dbReference>
<gene>
    <name evidence="8" type="ordered locus">Kole_0405</name>
</gene>
<dbReference type="AlphaFoldDB" id="C5CDW1"/>
<dbReference type="OrthoDB" id="9769198at2"/>
<dbReference type="KEGG" id="kol:Kole_0405"/>
<dbReference type="Gene3D" id="3.40.50.720">
    <property type="entry name" value="NAD(P)-binding Rossmann-like Domain"/>
    <property type="match status" value="1"/>
</dbReference>
<dbReference type="CDD" id="cd08242">
    <property type="entry name" value="MDR_like"/>
    <property type="match status" value="1"/>
</dbReference>
<dbReference type="Proteomes" id="UP000002382">
    <property type="component" value="Chromosome"/>
</dbReference>
<dbReference type="InterPro" id="IPR036291">
    <property type="entry name" value="NAD(P)-bd_dom_sf"/>
</dbReference>
<dbReference type="InterPro" id="IPR013154">
    <property type="entry name" value="ADH-like_N"/>
</dbReference>
<dbReference type="GO" id="GO:0016491">
    <property type="term" value="F:oxidoreductase activity"/>
    <property type="evidence" value="ECO:0007669"/>
    <property type="project" value="UniProtKB-KW"/>
</dbReference>
<evidence type="ECO:0000313" key="8">
    <source>
        <dbReference type="EMBL" id="ACR79130.1"/>
    </source>
</evidence>
<dbReference type="InterPro" id="IPR011032">
    <property type="entry name" value="GroES-like_sf"/>
</dbReference>
<sequence length="319" mass="34821">MRALYFDEKLSMVEVPKPSPEDGEALIKVLAAGICNTDIEIVKGYMGFKGIPGHEFVGIVEKSADPRWVGKRVVGEINIACNECDLCKIGLKKHCRNIKVLGIKDWNGAFAEYLVLPVENLHEVPSKVSNRQAVFVEPLAAAIQILEQVHIKPTDRVCVIGDGKLGLLISLSLNAHGVKHILVGKHPEKMKIVSDRGVSTLFPGDVQSFDRFFDVVIEATGNQAGLETALNIIRPQGTVVLKSTYASKASVDLSKVVVNEINIIGSRCGPFEPALQLLEKDLIDVNPLVSQVLPFEKALEAFELAKTKGTLKVILEVEK</sequence>
<organism evidence="8 9">
    <name type="scientific">Kosmotoga olearia (strain ATCC BAA-1733 / DSM 21960 / TBF 19.5.1)</name>
    <dbReference type="NCBI Taxonomy" id="521045"/>
    <lineage>
        <taxon>Bacteria</taxon>
        <taxon>Thermotogati</taxon>
        <taxon>Thermotogota</taxon>
        <taxon>Thermotogae</taxon>
        <taxon>Kosmotogales</taxon>
        <taxon>Kosmotogaceae</taxon>
        <taxon>Kosmotoga</taxon>
    </lineage>
</organism>
<dbReference type="eggNOG" id="COG1063">
    <property type="taxonomic scope" value="Bacteria"/>
</dbReference>
<dbReference type="Pfam" id="PF16912">
    <property type="entry name" value="Glu_dehyd_C"/>
    <property type="match status" value="1"/>
</dbReference>
<dbReference type="STRING" id="521045.Kole_0405"/>
<dbReference type="Gene3D" id="3.90.180.10">
    <property type="entry name" value="Medium-chain alcohol dehydrogenases, catalytic domain"/>
    <property type="match status" value="1"/>
</dbReference>